<dbReference type="eggNOG" id="COG0491">
    <property type="taxonomic scope" value="Bacteria"/>
</dbReference>
<dbReference type="KEGG" id="sna:Snas_3685"/>
<dbReference type="PANTHER" id="PTHR42978">
    <property type="entry name" value="QUORUM-QUENCHING LACTONASE YTNP-RELATED-RELATED"/>
    <property type="match status" value="1"/>
</dbReference>
<keyword evidence="8" id="KW-1185">Reference proteome</keyword>
<dbReference type="STRING" id="446470.Snas_3685"/>
<evidence type="ECO:0000256" key="1">
    <source>
        <dbReference type="ARBA" id="ARBA00001947"/>
    </source>
</evidence>
<dbReference type="CDD" id="cd07742">
    <property type="entry name" value="metallo-hydrolase-like_MBL-fold"/>
    <property type="match status" value="1"/>
</dbReference>
<reference evidence="7 8" key="1">
    <citation type="journal article" date="2009" name="Stand. Genomic Sci.">
        <title>Complete genome sequence of Stackebrandtia nassauensis type strain (LLR-40K-21).</title>
        <authorList>
            <person name="Munk C."/>
            <person name="Lapidus A."/>
            <person name="Copeland A."/>
            <person name="Jando M."/>
            <person name="Mayilraj S."/>
            <person name="Glavina Del Rio T."/>
            <person name="Nolan M."/>
            <person name="Chen F."/>
            <person name="Lucas S."/>
            <person name="Tice H."/>
            <person name="Cheng J.F."/>
            <person name="Han C."/>
            <person name="Detter J.C."/>
            <person name="Bruce D."/>
            <person name="Goodwin L."/>
            <person name="Chain P."/>
            <person name="Pitluck S."/>
            <person name="Goker M."/>
            <person name="Ovchinikova G."/>
            <person name="Pati A."/>
            <person name="Ivanova N."/>
            <person name="Mavromatis K."/>
            <person name="Chen A."/>
            <person name="Palaniappan K."/>
            <person name="Land M."/>
            <person name="Hauser L."/>
            <person name="Chang Y.J."/>
            <person name="Jeffries C.D."/>
            <person name="Bristow J."/>
            <person name="Eisen J.A."/>
            <person name="Markowitz V."/>
            <person name="Hugenholtz P."/>
            <person name="Kyrpides N.C."/>
            <person name="Klenk H.P."/>
        </authorList>
    </citation>
    <scope>NUCLEOTIDE SEQUENCE [LARGE SCALE GENOMIC DNA]</scope>
    <source>
        <strain evidence="8">DSM 44728 / CIP 108903 / NRRL B-16338 / NBRC 102104 / LLR-40K-21</strain>
    </source>
</reference>
<keyword evidence="4" id="KW-0378">Hydrolase</keyword>
<protein>
    <submittedName>
        <fullName evidence="7">Beta-lactamase domain protein</fullName>
    </submittedName>
</protein>
<evidence type="ECO:0000259" key="6">
    <source>
        <dbReference type="SMART" id="SM00849"/>
    </source>
</evidence>
<keyword evidence="5" id="KW-0862">Zinc</keyword>
<evidence type="ECO:0000256" key="2">
    <source>
        <dbReference type="ARBA" id="ARBA00007749"/>
    </source>
</evidence>
<dbReference type="GO" id="GO:0016787">
    <property type="term" value="F:hydrolase activity"/>
    <property type="evidence" value="ECO:0007669"/>
    <property type="project" value="UniProtKB-KW"/>
</dbReference>
<dbReference type="EMBL" id="CP001778">
    <property type="protein sequence ID" value="ADD43342.1"/>
    <property type="molecule type" value="Genomic_DNA"/>
</dbReference>
<dbReference type="SUPFAM" id="SSF56281">
    <property type="entry name" value="Metallo-hydrolase/oxidoreductase"/>
    <property type="match status" value="1"/>
</dbReference>
<dbReference type="HOGENOM" id="CLU_030571_3_0_11"/>
<proteinExistence type="inferred from homology"/>
<name>D3PXL2_STANL</name>
<evidence type="ECO:0000313" key="8">
    <source>
        <dbReference type="Proteomes" id="UP000000844"/>
    </source>
</evidence>
<dbReference type="PANTHER" id="PTHR42978:SF7">
    <property type="entry name" value="METALLO-HYDROLASE RV2300C-RELATED"/>
    <property type="match status" value="1"/>
</dbReference>
<evidence type="ECO:0000256" key="3">
    <source>
        <dbReference type="ARBA" id="ARBA00022723"/>
    </source>
</evidence>
<dbReference type="GO" id="GO:0046872">
    <property type="term" value="F:metal ion binding"/>
    <property type="evidence" value="ECO:0007669"/>
    <property type="project" value="UniProtKB-KW"/>
</dbReference>
<comment type="cofactor">
    <cofactor evidence="1">
        <name>Zn(2+)</name>
        <dbReference type="ChEBI" id="CHEBI:29105"/>
    </cofactor>
</comment>
<keyword evidence="3" id="KW-0479">Metal-binding</keyword>
<feature type="domain" description="Metallo-beta-lactamase" evidence="6">
    <location>
        <begin position="11"/>
        <end position="242"/>
    </location>
</feature>
<evidence type="ECO:0000313" key="7">
    <source>
        <dbReference type="EMBL" id="ADD43342.1"/>
    </source>
</evidence>
<comment type="similarity">
    <text evidence="2">Belongs to the metallo-beta-lactamase superfamily.</text>
</comment>
<dbReference type="SMART" id="SM00849">
    <property type="entry name" value="Lactamase_B"/>
    <property type="match status" value="1"/>
</dbReference>
<dbReference type="InterPro" id="IPR001279">
    <property type="entry name" value="Metallo-B-lactamas"/>
</dbReference>
<organism evidence="7 8">
    <name type="scientific">Stackebrandtia nassauensis (strain DSM 44728 / CIP 108903 / NRRL B-16338 / NBRC 102104 / LLR-40K-21)</name>
    <dbReference type="NCBI Taxonomy" id="446470"/>
    <lineage>
        <taxon>Bacteria</taxon>
        <taxon>Bacillati</taxon>
        <taxon>Actinomycetota</taxon>
        <taxon>Actinomycetes</taxon>
        <taxon>Glycomycetales</taxon>
        <taxon>Glycomycetaceae</taxon>
        <taxon>Stackebrandtia</taxon>
    </lineage>
</organism>
<dbReference type="Gene3D" id="3.60.15.10">
    <property type="entry name" value="Ribonuclease Z/Hydroxyacylglutathione hydrolase-like"/>
    <property type="match status" value="1"/>
</dbReference>
<dbReference type="InterPro" id="IPR051013">
    <property type="entry name" value="MBL_superfamily_lactonases"/>
</dbReference>
<gene>
    <name evidence="7" type="ordered locus">Snas_3685</name>
</gene>
<sequence length="253" mass="27760">MSPFGVPDGLVCHVLLLETDTGLALVDCGFGTLDIASPAKRCGPIRHFIRPAFDEAETAIRQVERLGHRPSDVRDIVVTHFDADHVGGLSDFPWARVHVTADEAAGALRPVTLLEKRRYRSAQRDHGPELVPHTPGEKESWRGFTGVKELTEIAPGIVLISLPGHTRGHAAVAVDAGDHWVLHVGDSFYHRSQLGSAKRPPVSLRVLERAVAFDRDRLGANLARLTELWNDSEPGLVLVNAHDPTLLHRARSR</sequence>
<dbReference type="Pfam" id="PF00753">
    <property type="entry name" value="Lactamase_B"/>
    <property type="match status" value="1"/>
</dbReference>
<dbReference type="InterPro" id="IPR036866">
    <property type="entry name" value="RibonucZ/Hydroxyglut_hydro"/>
</dbReference>
<dbReference type="AlphaFoldDB" id="D3PXL2"/>
<evidence type="ECO:0000256" key="4">
    <source>
        <dbReference type="ARBA" id="ARBA00022801"/>
    </source>
</evidence>
<dbReference type="RefSeq" id="WP_013018913.1">
    <property type="nucleotide sequence ID" value="NC_013947.1"/>
</dbReference>
<dbReference type="Proteomes" id="UP000000844">
    <property type="component" value="Chromosome"/>
</dbReference>
<accession>D3PXL2</accession>
<evidence type="ECO:0000256" key="5">
    <source>
        <dbReference type="ARBA" id="ARBA00022833"/>
    </source>
</evidence>